<proteinExistence type="predicted"/>
<feature type="signal peptide" evidence="1">
    <location>
        <begin position="1"/>
        <end position="21"/>
    </location>
</feature>
<dbReference type="InterPro" id="IPR032811">
    <property type="entry name" value="Put_conjugal_transfer"/>
</dbReference>
<dbReference type="Pfam" id="PF13729">
    <property type="entry name" value="TraF_2"/>
    <property type="match status" value="1"/>
</dbReference>
<dbReference type="AlphaFoldDB" id="A0A4R8IMP3"/>
<feature type="chain" id="PRO_5020524752" evidence="1">
    <location>
        <begin position="22"/>
        <end position="370"/>
    </location>
</feature>
<protein>
    <submittedName>
        <fullName evidence="2">F plasmid transfer operon protein TraF</fullName>
    </submittedName>
</protein>
<evidence type="ECO:0000256" key="1">
    <source>
        <dbReference type="SAM" id="SignalP"/>
    </source>
</evidence>
<dbReference type="Proteomes" id="UP000294914">
    <property type="component" value="Unassembled WGS sequence"/>
</dbReference>
<sequence>MQLTRPLLTAALLGLSLNATALPFATYEARSAGMGTTGVASSNIASAPFSNPAMLAAQRFEDDFSLTAGLGVQAIDNENLLDDIEDFNDAYDANDLAGMDAAASRADGKRIDVLGNGALNVGFSAEKWAGAVSANRYIQANSGVQYDASNNGADSTIDLVGLEVTEIGVSLARQFGRFSVGFTPKSQSVTSYDSDSVLLRNTEDLGDLIDAATEEGEKDHGGGVNADIGLVYRLGEESRWQAGVVVRNISEQTYTTSGNRTVKIEPQSRAGLAYNGDVFTVAVDYDLSENDPLVAGGDKTQMLAAGLEFDIFSTLKLRAGYAKNTADVAGPDDDLLSAGLGLNILGLQADAAVMGNDNNLSGFVQLGVQF</sequence>
<accession>A0A4R8IMP3</accession>
<reference evidence="2 3" key="1">
    <citation type="submission" date="2019-03" db="EMBL/GenBank/DDBJ databases">
        <title>Genomic Encyclopedia of Type Strains, Phase IV (KMG-IV): sequencing the most valuable type-strain genomes for metagenomic binning, comparative biology and taxonomic classification.</title>
        <authorList>
            <person name="Goeker M."/>
        </authorList>
    </citation>
    <scope>NUCLEOTIDE SEQUENCE [LARGE SCALE GENOMIC DNA]</scope>
    <source>
        <strain evidence="2 3">DSM 16326</strain>
    </source>
</reference>
<dbReference type="OrthoDB" id="6077588at2"/>
<evidence type="ECO:0000313" key="3">
    <source>
        <dbReference type="Proteomes" id="UP000294914"/>
    </source>
</evidence>
<name>A0A4R8IMP3_9GAMM</name>
<dbReference type="Gene3D" id="2.40.160.60">
    <property type="entry name" value="Outer membrane protein transport protein (OMPP1/FadL/TodX)"/>
    <property type="match status" value="1"/>
</dbReference>
<gene>
    <name evidence="2" type="ORF">EDC23_1598</name>
</gene>
<dbReference type="EMBL" id="SOQX01000003">
    <property type="protein sequence ID" value="TDY01708.1"/>
    <property type="molecule type" value="Genomic_DNA"/>
</dbReference>
<keyword evidence="1" id="KW-0732">Signal</keyword>
<dbReference type="SUPFAM" id="SSF56935">
    <property type="entry name" value="Porins"/>
    <property type="match status" value="1"/>
</dbReference>
<dbReference type="RefSeq" id="WP_134083091.1">
    <property type="nucleotide sequence ID" value="NZ_SOQX01000003.1"/>
</dbReference>
<organism evidence="2 3">
    <name type="scientific">Thiohalophilus thiocyanatoxydans</name>
    <dbReference type="NCBI Taxonomy" id="381308"/>
    <lineage>
        <taxon>Bacteria</taxon>
        <taxon>Pseudomonadati</taxon>
        <taxon>Pseudomonadota</taxon>
        <taxon>Gammaproteobacteria</taxon>
        <taxon>Thiohalomonadales</taxon>
        <taxon>Thiohalophilaceae</taxon>
        <taxon>Thiohalophilus</taxon>
    </lineage>
</organism>
<comment type="caution">
    <text evidence="2">The sequence shown here is derived from an EMBL/GenBank/DDBJ whole genome shotgun (WGS) entry which is preliminary data.</text>
</comment>
<evidence type="ECO:0000313" key="2">
    <source>
        <dbReference type="EMBL" id="TDY01708.1"/>
    </source>
</evidence>
<keyword evidence="3" id="KW-1185">Reference proteome</keyword>